<comment type="caution">
    <text evidence="2">The sequence shown here is derived from an EMBL/GenBank/DDBJ whole genome shotgun (WGS) entry which is preliminary data.</text>
</comment>
<evidence type="ECO:0000256" key="1">
    <source>
        <dbReference type="SAM" id="MobiDB-lite"/>
    </source>
</evidence>
<evidence type="ECO:0000313" key="2">
    <source>
        <dbReference type="EMBL" id="MFC3101076.1"/>
    </source>
</evidence>
<proteinExistence type="predicted"/>
<evidence type="ECO:0000313" key="3">
    <source>
        <dbReference type="Proteomes" id="UP001595378"/>
    </source>
</evidence>
<reference evidence="3" key="1">
    <citation type="journal article" date="2019" name="Int. J. Syst. Evol. Microbiol.">
        <title>The Global Catalogue of Microorganisms (GCM) 10K type strain sequencing project: providing services to taxonomists for standard genome sequencing and annotation.</title>
        <authorList>
            <consortium name="The Broad Institute Genomics Platform"/>
            <consortium name="The Broad Institute Genome Sequencing Center for Infectious Disease"/>
            <person name="Wu L."/>
            <person name="Ma J."/>
        </authorList>
    </citation>
    <scope>NUCLEOTIDE SEQUENCE [LARGE SCALE GENOMIC DNA]</scope>
    <source>
        <strain evidence="3">KCTC 52606</strain>
    </source>
</reference>
<sequence>MATLRTSRHGALFLLLIAAALAMRALLPGGTMMAADSHGDLVITLCNSDAMLTIPMKDKAPDPADQDEGKPCPFIHLADNSMPPDPPTRPALPLVAEAVWNATRVQALSPVSAPDLPPATGPPAFV</sequence>
<feature type="region of interest" description="Disordered" evidence="1">
    <location>
        <begin position="56"/>
        <end position="90"/>
    </location>
</feature>
<accession>A0ABV7EGH9</accession>
<gene>
    <name evidence="2" type="ORF">ACFODK_09255</name>
</gene>
<organism evidence="2 3">
    <name type="scientific">Alteraurantiacibacter lauratis</name>
    <dbReference type="NCBI Taxonomy" id="2054627"/>
    <lineage>
        <taxon>Bacteria</taxon>
        <taxon>Pseudomonadati</taxon>
        <taxon>Pseudomonadota</taxon>
        <taxon>Alphaproteobacteria</taxon>
        <taxon>Sphingomonadales</taxon>
        <taxon>Erythrobacteraceae</taxon>
        <taxon>Alteraurantiacibacter</taxon>
    </lineage>
</organism>
<keyword evidence="3" id="KW-1185">Reference proteome</keyword>
<dbReference type="RefSeq" id="WP_336919691.1">
    <property type="nucleotide sequence ID" value="NZ_JBANRN010000011.1"/>
</dbReference>
<dbReference type="EMBL" id="JBHRSU010000030">
    <property type="protein sequence ID" value="MFC3101076.1"/>
    <property type="molecule type" value="Genomic_DNA"/>
</dbReference>
<evidence type="ECO:0008006" key="4">
    <source>
        <dbReference type="Google" id="ProtNLM"/>
    </source>
</evidence>
<name>A0ABV7EGH9_9SPHN</name>
<protein>
    <recommendedName>
        <fullName evidence="4">DUF2946 domain-containing protein</fullName>
    </recommendedName>
</protein>
<feature type="compositionally biased region" description="Basic and acidic residues" evidence="1">
    <location>
        <begin position="56"/>
        <end position="70"/>
    </location>
</feature>
<dbReference type="Proteomes" id="UP001595378">
    <property type="component" value="Unassembled WGS sequence"/>
</dbReference>